<accession>A0A1V4K0J9</accession>
<organism evidence="1 2">
    <name type="scientific">Patagioenas fasciata monilis</name>
    <dbReference type="NCBI Taxonomy" id="372326"/>
    <lineage>
        <taxon>Eukaryota</taxon>
        <taxon>Metazoa</taxon>
        <taxon>Chordata</taxon>
        <taxon>Craniata</taxon>
        <taxon>Vertebrata</taxon>
        <taxon>Euteleostomi</taxon>
        <taxon>Archelosauria</taxon>
        <taxon>Archosauria</taxon>
        <taxon>Dinosauria</taxon>
        <taxon>Saurischia</taxon>
        <taxon>Theropoda</taxon>
        <taxon>Coelurosauria</taxon>
        <taxon>Aves</taxon>
        <taxon>Neognathae</taxon>
        <taxon>Neoaves</taxon>
        <taxon>Columbimorphae</taxon>
        <taxon>Columbiformes</taxon>
        <taxon>Columbidae</taxon>
        <taxon>Patagioenas</taxon>
    </lineage>
</organism>
<gene>
    <name evidence="1" type="ORF">AV530_007739</name>
</gene>
<sequence length="71" mass="7795">MLKQSPCYVEKSQLSKLTVPFSGVSVVTHFNGKSDLSNINGGHKCIDLTELQNKKSGQSTSSYFRNSKSAR</sequence>
<dbReference type="EMBL" id="LSYS01005497">
    <property type="protein sequence ID" value="OPJ77417.1"/>
    <property type="molecule type" value="Genomic_DNA"/>
</dbReference>
<evidence type="ECO:0000313" key="2">
    <source>
        <dbReference type="Proteomes" id="UP000190648"/>
    </source>
</evidence>
<dbReference type="AlphaFoldDB" id="A0A1V4K0J9"/>
<name>A0A1V4K0J9_PATFA</name>
<proteinExistence type="predicted"/>
<dbReference type="Proteomes" id="UP000190648">
    <property type="component" value="Unassembled WGS sequence"/>
</dbReference>
<evidence type="ECO:0000313" key="1">
    <source>
        <dbReference type="EMBL" id="OPJ77417.1"/>
    </source>
</evidence>
<comment type="caution">
    <text evidence="1">The sequence shown here is derived from an EMBL/GenBank/DDBJ whole genome shotgun (WGS) entry which is preliminary data.</text>
</comment>
<protein>
    <submittedName>
        <fullName evidence="1">Uncharacterized protein</fullName>
    </submittedName>
</protein>
<reference evidence="1 2" key="1">
    <citation type="submission" date="2016-02" db="EMBL/GenBank/DDBJ databases">
        <title>Band-tailed pigeon sequencing and assembly.</title>
        <authorList>
            <person name="Soares A.E."/>
            <person name="Novak B.J."/>
            <person name="Rice E.S."/>
            <person name="O'Connell B."/>
            <person name="Chang D."/>
            <person name="Weber S."/>
            <person name="Shapiro B."/>
        </authorList>
    </citation>
    <scope>NUCLEOTIDE SEQUENCE [LARGE SCALE GENOMIC DNA]</scope>
    <source>
        <strain evidence="1">BTP2013</strain>
        <tissue evidence="1">Blood</tissue>
    </source>
</reference>
<keyword evidence="2" id="KW-1185">Reference proteome</keyword>